<sequence>MENVGRGLINWNELRRCCEVNMDGMKYTSYLLTFSLQFSQDFIVVCGFLSHKMVVTKLLPLCARIASRSFCKRAAEFKGMINAGPREDPVFWSPPTEWHTEGEKYRYSYRLGYTGETHKFDRLVTKYYISGLFWGYMLYRLYYDYMEVIGEPEWPLPRLEKFTNEELGIPDDDSVAPRLYGAAVV</sequence>
<dbReference type="InterPro" id="IPR026627">
    <property type="entry name" value="NDUFB2_animal"/>
</dbReference>
<dbReference type="GO" id="GO:0005743">
    <property type="term" value="C:mitochondrial inner membrane"/>
    <property type="evidence" value="ECO:0007669"/>
    <property type="project" value="InterPro"/>
</dbReference>
<reference evidence="1 2" key="1">
    <citation type="journal article" date="2014" name="Nat. Genet.">
        <title>Genome and transcriptome of the porcine whipworm Trichuris suis.</title>
        <authorList>
            <person name="Jex A.R."/>
            <person name="Nejsum P."/>
            <person name="Schwarz E.M."/>
            <person name="Hu L."/>
            <person name="Young N.D."/>
            <person name="Hall R.S."/>
            <person name="Korhonen P.K."/>
            <person name="Liao S."/>
            <person name="Thamsborg S."/>
            <person name="Xia J."/>
            <person name="Xu P."/>
            <person name="Wang S."/>
            <person name="Scheerlinck J.P."/>
            <person name="Hofmann A."/>
            <person name="Sternberg P.W."/>
            <person name="Wang J."/>
            <person name="Gasser R.B."/>
        </authorList>
    </citation>
    <scope>NUCLEOTIDE SEQUENCE [LARGE SCALE GENOMIC DNA]</scope>
    <source>
        <strain evidence="1">DCEP-RM93M</strain>
    </source>
</reference>
<dbReference type="Pfam" id="PF14813">
    <property type="entry name" value="NADH_B2"/>
    <property type="match status" value="1"/>
</dbReference>
<dbReference type="Proteomes" id="UP000030764">
    <property type="component" value="Unassembled WGS sequence"/>
</dbReference>
<name>A0A085M6P1_9BILA</name>
<dbReference type="AlphaFoldDB" id="A0A085M6P1"/>
<organism evidence="1 2">
    <name type="scientific">Trichuris suis</name>
    <name type="common">pig whipworm</name>
    <dbReference type="NCBI Taxonomy" id="68888"/>
    <lineage>
        <taxon>Eukaryota</taxon>
        <taxon>Metazoa</taxon>
        <taxon>Ecdysozoa</taxon>
        <taxon>Nematoda</taxon>
        <taxon>Enoplea</taxon>
        <taxon>Dorylaimia</taxon>
        <taxon>Trichinellida</taxon>
        <taxon>Trichuridae</taxon>
        <taxon>Trichuris</taxon>
    </lineage>
</organism>
<dbReference type="GO" id="GO:0045271">
    <property type="term" value="C:respiratory chain complex I"/>
    <property type="evidence" value="ECO:0007669"/>
    <property type="project" value="InterPro"/>
</dbReference>
<accession>A0A085M6P1</accession>
<proteinExistence type="predicted"/>
<evidence type="ECO:0000313" key="1">
    <source>
        <dbReference type="EMBL" id="KFD52887.1"/>
    </source>
</evidence>
<protein>
    <submittedName>
        <fullName evidence="1">Uncharacterized protein</fullName>
    </submittedName>
</protein>
<gene>
    <name evidence="1" type="ORF">M513_06197</name>
</gene>
<evidence type="ECO:0000313" key="2">
    <source>
        <dbReference type="Proteomes" id="UP000030764"/>
    </source>
</evidence>
<dbReference type="EMBL" id="KL363222">
    <property type="protein sequence ID" value="KFD52887.1"/>
    <property type="molecule type" value="Genomic_DNA"/>
</dbReference>
<keyword evidence="2" id="KW-1185">Reference proteome</keyword>